<dbReference type="SUPFAM" id="SSF56112">
    <property type="entry name" value="Protein kinase-like (PK-like)"/>
    <property type="match status" value="1"/>
</dbReference>
<keyword evidence="6" id="KW-0723">Serine/threonine-protein kinase</keyword>
<evidence type="ECO:0000256" key="1">
    <source>
        <dbReference type="ARBA" id="ARBA00022679"/>
    </source>
</evidence>
<proteinExistence type="predicted"/>
<evidence type="ECO:0000259" key="5">
    <source>
        <dbReference type="PROSITE" id="PS50011"/>
    </source>
</evidence>
<dbReference type="InterPro" id="IPR011009">
    <property type="entry name" value="Kinase-like_dom_sf"/>
</dbReference>
<name>A0A9D1T8K2_9FIRM</name>
<gene>
    <name evidence="6" type="ORF">IAC80_05900</name>
</gene>
<dbReference type="PANTHER" id="PTHR43289:SF34">
    <property type="entry name" value="SERINE_THREONINE-PROTEIN KINASE YBDM-RELATED"/>
    <property type="match status" value="1"/>
</dbReference>
<evidence type="ECO:0000313" key="6">
    <source>
        <dbReference type="EMBL" id="HIV23455.1"/>
    </source>
</evidence>
<keyword evidence="2" id="KW-0547">Nucleotide-binding</keyword>
<keyword evidence="4" id="KW-0067">ATP-binding</keyword>
<dbReference type="PROSITE" id="PS50011">
    <property type="entry name" value="PROTEIN_KINASE_DOM"/>
    <property type="match status" value="1"/>
</dbReference>
<dbReference type="AlphaFoldDB" id="A0A9D1T8K2"/>
<keyword evidence="3 6" id="KW-0418">Kinase</keyword>
<reference evidence="6" key="2">
    <citation type="journal article" date="2021" name="PeerJ">
        <title>Extensive microbial diversity within the chicken gut microbiome revealed by metagenomics and culture.</title>
        <authorList>
            <person name="Gilroy R."/>
            <person name="Ravi A."/>
            <person name="Getino M."/>
            <person name="Pursley I."/>
            <person name="Horton D.L."/>
            <person name="Alikhan N.F."/>
            <person name="Baker D."/>
            <person name="Gharbi K."/>
            <person name="Hall N."/>
            <person name="Watson M."/>
            <person name="Adriaenssens E.M."/>
            <person name="Foster-Nyarko E."/>
            <person name="Jarju S."/>
            <person name="Secka A."/>
            <person name="Antonio M."/>
            <person name="Oren A."/>
            <person name="Chaudhuri R.R."/>
            <person name="La Ragione R."/>
            <person name="Hildebrand F."/>
            <person name="Pallen M.J."/>
        </authorList>
    </citation>
    <scope>NUCLEOTIDE SEQUENCE</scope>
    <source>
        <strain evidence="6">ChiBcec6-7307</strain>
    </source>
</reference>
<comment type="caution">
    <text evidence="6">The sequence shown here is derived from an EMBL/GenBank/DDBJ whole genome shotgun (WGS) entry which is preliminary data.</text>
</comment>
<dbReference type="Proteomes" id="UP000886889">
    <property type="component" value="Unassembled WGS sequence"/>
</dbReference>
<evidence type="ECO:0000256" key="2">
    <source>
        <dbReference type="ARBA" id="ARBA00022741"/>
    </source>
</evidence>
<keyword evidence="1" id="KW-0808">Transferase</keyword>
<dbReference type="InterPro" id="IPR000719">
    <property type="entry name" value="Prot_kinase_dom"/>
</dbReference>
<reference evidence="6" key="1">
    <citation type="submission" date="2020-10" db="EMBL/GenBank/DDBJ databases">
        <authorList>
            <person name="Gilroy R."/>
        </authorList>
    </citation>
    <scope>NUCLEOTIDE SEQUENCE</scope>
    <source>
        <strain evidence="6">ChiBcec6-7307</strain>
    </source>
</reference>
<protein>
    <submittedName>
        <fullName evidence="6">Serine/threonine protein kinase</fullName>
    </submittedName>
</protein>
<dbReference type="EMBL" id="DVOS01000051">
    <property type="protein sequence ID" value="HIV23455.1"/>
    <property type="molecule type" value="Genomic_DNA"/>
</dbReference>
<feature type="domain" description="Protein kinase" evidence="5">
    <location>
        <begin position="14"/>
        <end position="250"/>
    </location>
</feature>
<dbReference type="GO" id="GO:0005524">
    <property type="term" value="F:ATP binding"/>
    <property type="evidence" value="ECO:0007669"/>
    <property type="project" value="UniProtKB-KW"/>
</dbReference>
<evidence type="ECO:0000256" key="3">
    <source>
        <dbReference type="ARBA" id="ARBA00022777"/>
    </source>
</evidence>
<organism evidence="6 7">
    <name type="scientific">Candidatus Merdiplasma excrementigallinarum</name>
    <dbReference type="NCBI Taxonomy" id="2840864"/>
    <lineage>
        <taxon>Bacteria</taxon>
        <taxon>Bacillati</taxon>
        <taxon>Bacillota</taxon>
        <taxon>Clostridia</taxon>
        <taxon>Lachnospirales</taxon>
        <taxon>Lachnospiraceae</taxon>
        <taxon>Lachnospiraceae incertae sedis</taxon>
        <taxon>Candidatus Merdiplasma</taxon>
    </lineage>
</organism>
<dbReference type="CDD" id="cd14014">
    <property type="entry name" value="STKc_PknB_like"/>
    <property type="match status" value="1"/>
</dbReference>
<accession>A0A9D1T8K2</accession>
<evidence type="ECO:0000256" key="4">
    <source>
        <dbReference type="ARBA" id="ARBA00022840"/>
    </source>
</evidence>
<dbReference type="Pfam" id="PF00069">
    <property type="entry name" value="Pkinase"/>
    <property type="match status" value="1"/>
</dbReference>
<dbReference type="Gene3D" id="1.10.510.10">
    <property type="entry name" value="Transferase(Phosphotransferase) domain 1"/>
    <property type="match status" value="1"/>
</dbReference>
<dbReference type="PANTHER" id="PTHR43289">
    <property type="entry name" value="MITOGEN-ACTIVATED PROTEIN KINASE KINASE KINASE 20-RELATED"/>
    <property type="match status" value="1"/>
</dbReference>
<dbReference type="SMART" id="SM00220">
    <property type="entry name" value="S_TKc"/>
    <property type="match status" value="1"/>
</dbReference>
<sequence>MTELYAGYLLNGKYRMVKPLGQGGEGSVWLALHLQTEQLWAVKIIWKTRQGRGRHELDMMKQLHHPSLPRIIDTAEDEDKVFLVMEYVHGRSLETILREKGPFSPEQVLDVGVQIGNALCYLHGRKIPVLHLDIKPANIIRKKEGTLVLVDFGAARKAAGGTGKEKSRGTAGFAAPEQYDPDGVLSEQTDLYELGAMLYYLLAGVCYVPDGEKDRIPGCPDRLADIIRICLRQEPGRRYSSARQLCRALGKAGRRQRRRKKKRETGIALLLAAAAVLAAGKGVAEEFLRQGKKVWNYQELLREALCVGEAESFACYQKAVFMKPGKKEAYLQYLRQADADASFTLEEEEKMRLLLHTIPLGGSETYEEILARSPEQYGEVAAVLGMIYWYDYEGEGGEDIGTGWFMKAAAAGEETEGSPAWSVRASLFAHMGSYAARLGKEDENGERENSMRAYWEDLGELLNQDFAGYEYPVTVLRFYGEALERIAFGTADLRKTGTAGKEMEERVMEILAKAGEIREKNRETQSEALEVEYREILNRGNTALEMIAHMEEYEQNRET</sequence>
<dbReference type="GO" id="GO:0004674">
    <property type="term" value="F:protein serine/threonine kinase activity"/>
    <property type="evidence" value="ECO:0007669"/>
    <property type="project" value="UniProtKB-KW"/>
</dbReference>
<evidence type="ECO:0000313" key="7">
    <source>
        <dbReference type="Proteomes" id="UP000886889"/>
    </source>
</evidence>